<proteinExistence type="predicted"/>
<name>A0A7C9AF65_OPUST</name>
<feature type="compositionally biased region" description="Basic residues" evidence="1">
    <location>
        <begin position="35"/>
        <end position="45"/>
    </location>
</feature>
<accession>A0A7C9AF65</accession>
<reference evidence="2" key="2">
    <citation type="submission" date="2020-07" db="EMBL/GenBank/DDBJ databases">
        <authorList>
            <person name="Vera ALvarez R."/>
            <person name="Arias-Moreno D.M."/>
            <person name="Jimenez-Jacinto V."/>
            <person name="Jimenez-Bremont J.F."/>
            <person name="Swaminathan K."/>
            <person name="Moose S.P."/>
            <person name="Guerrero-Gonzalez M.L."/>
            <person name="Marino-Ramirez L."/>
            <person name="Landsman D."/>
            <person name="Rodriguez-Kessler M."/>
            <person name="Delgado-Sanchez P."/>
        </authorList>
    </citation>
    <scope>NUCLEOTIDE SEQUENCE</scope>
    <source>
        <tissue evidence="2">Cladode</tissue>
    </source>
</reference>
<evidence type="ECO:0000256" key="1">
    <source>
        <dbReference type="SAM" id="MobiDB-lite"/>
    </source>
</evidence>
<reference evidence="2" key="1">
    <citation type="journal article" date="2013" name="J. Plant Res.">
        <title>Effect of fungi and light on seed germination of three Opuntia species from semiarid lands of central Mexico.</title>
        <authorList>
            <person name="Delgado-Sanchez P."/>
            <person name="Jimenez-Bremont J.F."/>
            <person name="Guerrero-Gonzalez Mde L."/>
            <person name="Flores J."/>
        </authorList>
    </citation>
    <scope>NUCLEOTIDE SEQUENCE</scope>
    <source>
        <tissue evidence="2">Cladode</tissue>
    </source>
</reference>
<sequence length="108" mass="12008">MEGICGGGVPLFSFFYFFSTIMAPKAKHTSFNQHQKPHKQPKTNHKAPQLANPNWATQPIETPKLKVDATSFCSCSSTAEMPTSSSTKLLRECNNNRSLVCVCLLFKK</sequence>
<dbReference type="AlphaFoldDB" id="A0A7C9AF65"/>
<evidence type="ECO:0000313" key="2">
    <source>
        <dbReference type="EMBL" id="MBA4665151.1"/>
    </source>
</evidence>
<feature type="region of interest" description="Disordered" evidence="1">
    <location>
        <begin position="28"/>
        <end position="55"/>
    </location>
</feature>
<dbReference type="EMBL" id="GISG01226460">
    <property type="protein sequence ID" value="MBA4665151.1"/>
    <property type="molecule type" value="Transcribed_RNA"/>
</dbReference>
<organism evidence="2">
    <name type="scientific">Opuntia streptacantha</name>
    <name type="common">Prickly pear cactus</name>
    <name type="synonym">Opuntia cardona</name>
    <dbReference type="NCBI Taxonomy" id="393608"/>
    <lineage>
        <taxon>Eukaryota</taxon>
        <taxon>Viridiplantae</taxon>
        <taxon>Streptophyta</taxon>
        <taxon>Embryophyta</taxon>
        <taxon>Tracheophyta</taxon>
        <taxon>Spermatophyta</taxon>
        <taxon>Magnoliopsida</taxon>
        <taxon>eudicotyledons</taxon>
        <taxon>Gunneridae</taxon>
        <taxon>Pentapetalae</taxon>
        <taxon>Caryophyllales</taxon>
        <taxon>Cactineae</taxon>
        <taxon>Cactaceae</taxon>
        <taxon>Opuntioideae</taxon>
        <taxon>Opuntia</taxon>
    </lineage>
</organism>
<protein>
    <submittedName>
        <fullName evidence="2">Uncharacterized protein</fullName>
    </submittedName>
</protein>